<accession>F9W513</accession>
<protein>
    <submittedName>
        <fullName evidence="1">WGS project CAEQ00000000 data, annotated contig 1263</fullName>
    </submittedName>
</protein>
<organism evidence="1 2">
    <name type="scientific">Trypanosoma congolense (strain IL3000)</name>
    <dbReference type="NCBI Taxonomy" id="1068625"/>
    <lineage>
        <taxon>Eukaryota</taxon>
        <taxon>Discoba</taxon>
        <taxon>Euglenozoa</taxon>
        <taxon>Kinetoplastea</taxon>
        <taxon>Metakinetoplastina</taxon>
        <taxon>Trypanosomatida</taxon>
        <taxon>Trypanosomatidae</taxon>
        <taxon>Trypanosoma</taxon>
        <taxon>Nannomonas</taxon>
    </lineage>
</organism>
<dbReference type="VEuPathDB" id="TriTrypDB:TcIL3000_0_31600"/>
<evidence type="ECO:0000313" key="2">
    <source>
        <dbReference type="Proteomes" id="UP000000702"/>
    </source>
</evidence>
<evidence type="ECO:0000313" key="1">
    <source>
        <dbReference type="EMBL" id="CCD12260.1"/>
    </source>
</evidence>
<gene>
    <name evidence="1" type="ORF">TCIL3000_0_31600</name>
</gene>
<dbReference type="EMBL" id="CAEQ01000644">
    <property type="protein sequence ID" value="CCD12260.1"/>
    <property type="molecule type" value="Genomic_DNA"/>
</dbReference>
<comment type="caution">
    <text evidence="1">The sequence shown here is derived from an EMBL/GenBank/DDBJ whole genome shotgun (WGS) entry which is preliminary data.</text>
</comment>
<dbReference type="Proteomes" id="UP000000702">
    <property type="component" value="Unassembled WGS sequence"/>
</dbReference>
<dbReference type="AlphaFoldDB" id="F9W513"/>
<name>F9W513_TRYCI</name>
<keyword evidence="2" id="KW-1185">Reference proteome</keyword>
<reference evidence="1 2" key="2">
    <citation type="journal article" date="2012" name="Proc. Natl. Acad. Sci. U.S.A.">
        <title>Antigenic diversity is generated by distinct evolutionary mechanisms in African trypanosome species.</title>
        <authorList>
            <person name="Jackson A.P."/>
            <person name="Berry A."/>
            <person name="Aslett M."/>
            <person name="Allison H.C."/>
            <person name="Burton P."/>
            <person name="Vavrova-Anderson J."/>
            <person name="Brown R."/>
            <person name="Browne H."/>
            <person name="Corton N."/>
            <person name="Hauser H."/>
            <person name="Gamble J."/>
            <person name="Gilderthorp R."/>
            <person name="Marcello L."/>
            <person name="McQuillan J."/>
            <person name="Otto T.D."/>
            <person name="Quail M.A."/>
            <person name="Sanders M.J."/>
            <person name="van Tonder A."/>
            <person name="Ginger M.L."/>
            <person name="Field M.C."/>
            <person name="Barry J.D."/>
            <person name="Hertz-Fowler C."/>
            <person name="Berriman M."/>
        </authorList>
    </citation>
    <scope>NUCLEOTIDE SEQUENCE [LARGE SCALE GENOMIC DNA]</scope>
    <source>
        <strain evidence="1 2">IL3000</strain>
    </source>
</reference>
<sequence>MGNNFTLTLSDNHGEMFWGGRNSEREGLTSDRVYLSHSPLLLYHSPPPIDTLPPVNSSRAKCFPSDSFRTWLIIHSLTLFSFFIKNKLWRNIQGGRTWHFIERGVYYQRITEQSSLITKSNQLGNMAPPPTTNPPSESVSVFPPHLSLPPLIGDKDHLR</sequence>
<proteinExistence type="predicted"/>
<reference evidence="2" key="1">
    <citation type="submission" date="2011-07" db="EMBL/GenBank/DDBJ databases">
        <title>Divergent evolution of antigenic variation in African trypanosomes.</title>
        <authorList>
            <person name="Jackson A.P."/>
            <person name="Berry A."/>
            <person name="Allison H.C."/>
            <person name="Burton P."/>
            <person name="Anderson J."/>
            <person name="Aslett M."/>
            <person name="Brown R."/>
            <person name="Corton N."/>
            <person name="Harris D."/>
            <person name="Hauser H."/>
            <person name="Gamble J."/>
            <person name="Gilderthorp R."/>
            <person name="McQuillan J."/>
            <person name="Quail M.A."/>
            <person name="Sanders M."/>
            <person name="Van Tonder A."/>
            <person name="Ginger M.L."/>
            <person name="Donelson J.E."/>
            <person name="Field M.C."/>
            <person name="Barry J.D."/>
            <person name="Berriman M."/>
            <person name="Hertz-Fowler C."/>
        </authorList>
    </citation>
    <scope>NUCLEOTIDE SEQUENCE [LARGE SCALE GENOMIC DNA]</scope>
    <source>
        <strain evidence="2">IL3000</strain>
    </source>
</reference>